<dbReference type="NCBIfam" id="NF004363">
    <property type="entry name" value="PRK05738.2-4"/>
    <property type="match status" value="1"/>
</dbReference>
<keyword evidence="3 4" id="KW-0687">Ribonucleoprotein</keyword>
<dbReference type="Pfam" id="PF00276">
    <property type="entry name" value="Ribosomal_L23"/>
    <property type="match status" value="1"/>
</dbReference>
<comment type="caution">
    <text evidence="5">The sequence shown here is derived from an EMBL/GenBank/DDBJ whole genome shotgun (WGS) entry which is preliminary data.</text>
</comment>
<gene>
    <name evidence="4" type="primary">rplW</name>
    <name evidence="5" type="ORF">A2904_01705</name>
</gene>
<sequence>MNKKLTKSKKTTVFSYDIVKEPHISEKSTILSESNRYVFKVYSNTNKIDIKRAVEGVYGVDVLTVNIIKIPKKKRRLGKVQGFKAGYAKAIVKIQDGQKIEIL</sequence>
<organism evidence="5 6">
    <name type="scientific">Candidatus Staskawiczbacteria bacterium RIFCSPLOWO2_01_FULL_33_9</name>
    <dbReference type="NCBI Taxonomy" id="1802211"/>
    <lineage>
        <taxon>Bacteria</taxon>
        <taxon>Candidatus Staskawicziibacteriota</taxon>
    </lineage>
</organism>
<dbReference type="EMBL" id="MHOX01000004">
    <property type="protein sequence ID" value="OGZ71509.1"/>
    <property type="molecule type" value="Genomic_DNA"/>
</dbReference>
<proteinExistence type="inferred from homology"/>
<dbReference type="InterPro" id="IPR013025">
    <property type="entry name" value="Ribosomal_uL23-like"/>
</dbReference>
<comment type="similarity">
    <text evidence="1 4">Belongs to the universal ribosomal protein uL23 family.</text>
</comment>
<evidence type="ECO:0000256" key="1">
    <source>
        <dbReference type="ARBA" id="ARBA00006700"/>
    </source>
</evidence>
<evidence type="ECO:0000313" key="5">
    <source>
        <dbReference type="EMBL" id="OGZ71509.1"/>
    </source>
</evidence>
<evidence type="ECO:0000313" key="6">
    <source>
        <dbReference type="Proteomes" id="UP000176308"/>
    </source>
</evidence>
<evidence type="ECO:0000256" key="3">
    <source>
        <dbReference type="ARBA" id="ARBA00023274"/>
    </source>
</evidence>
<dbReference type="InterPro" id="IPR012678">
    <property type="entry name" value="Ribosomal_uL23/eL15/eS24_sf"/>
</dbReference>
<dbReference type="Proteomes" id="UP000176308">
    <property type="component" value="Unassembled WGS sequence"/>
</dbReference>
<dbReference type="GO" id="GO:0019843">
    <property type="term" value="F:rRNA binding"/>
    <property type="evidence" value="ECO:0007669"/>
    <property type="project" value="UniProtKB-UniRule"/>
</dbReference>
<dbReference type="PANTHER" id="PTHR11620">
    <property type="entry name" value="60S RIBOSOMAL PROTEIN L23A"/>
    <property type="match status" value="1"/>
</dbReference>
<dbReference type="GO" id="GO:0006412">
    <property type="term" value="P:translation"/>
    <property type="evidence" value="ECO:0007669"/>
    <property type="project" value="UniProtKB-UniRule"/>
</dbReference>
<dbReference type="GO" id="GO:0005840">
    <property type="term" value="C:ribosome"/>
    <property type="evidence" value="ECO:0007669"/>
    <property type="project" value="UniProtKB-KW"/>
</dbReference>
<reference evidence="5 6" key="1">
    <citation type="journal article" date="2016" name="Nat. Commun.">
        <title>Thousands of microbial genomes shed light on interconnected biogeochemical processes in an aquifer system.</title>
        <authorList>
            <person name="Anantharaman K."/>
            <person name="Brown C.T."/>
            <person name="Hug L.A."/>
            <person name="Sharon I."/>
            <person name="Castelle C.J."/>
            <person name="Probst A.J."/>
            <person name="Thomas B.C."/>
            <person name="Singh A."/>
            <person name="Wilkins M.J."/>
            <person name="Karaoz U."/>
            <person name="Brodie E.L."/>
            <person name="Williams K.H."/>
            <person name="Hubbard S.S."/>
            <person name="Banfield J.F."/>
        </authorList>
    </citation>
    <scope>NUCLEOTIDE SEQUENCE [LARGE SCALE GENOMIC DNA]</scope>
</reference>
<dbReference type="Gene3D" id="3.30.70.330">
    <property type="match status" value="1"/>
</dbReference>
<keyword evidence="4" id="KW-0694">RNA-binding</keyword>
<dbReference type="GO" id="GO:0003735">
    <property type="term" value="F:structural constituent of ribosome"/>
    <property type="evidence" value="ECO:0007669"/>
    <property type="project" value="InterPro"/>
</dbReference>
<dbReference type="AlphaFoldDB" id="A0A1G2I9W4"/>
<name>A0A1G2I9W4_9BACT</name>
<evidence type="ECO:0000256" key="4">
    <source>
        <dbReference type="HAMAP-Rule" id="MF_01369"/>
    </source>
</evidence>
<dbReference type="HAMAP" id="MF_01369_B">
    <property type="entry name" value="Ribosomal_uL23_B"/>
    <property type="match status" value="1"/>
</dbReference>
<comment type="subunit">
    <text evidence="4">Part of the 50S ribosomal subunit. Contacts protein L29, and trigger factor when it is bound to the ribosome.</text>
</comment>
<protein>
    <recommendedName>
        <fullName evidence="4">Large ribosomal subunit protein uL23</fullName>
    </recommendedName>
</protein>
<dbReference type="GO" id="GO:1990904">
    <property type="term" value="C:ribonucleoprotein complex"/>
    <property type="evidence" value="ECO:0007669"/>
    <property type="project" value="UniProtKB-KW"/>
</dbReference>
<evidence type="ECO:0000256" key="2">
    <source>
        <dbReference type="ARBA" id="ARBA00022980"/>
    </source>
</evidence>
<dbReference type="InterPro" id="IPR012677">
    <property type="entry name" value="Nucleotide-bd_a/b_plait_sf"/>
</dbReference>
<dbReference type="SUPFAM" id="SSF54189">
    <property type="entry name" value="Ribosomal proteins S24e, L23 and L15e"/>
    <property type="match status" value="1"/>
</dbReference>
<keyword evidence="2 4" id="KW-0689">Ribosomal protein</keyword>
<comment type="function">
    <text evidence="4">One of the early assembly proteins it binds 23S rRNA. One of the proteins that surrounds the polypeptide exit tunnel on the outside of the ribosome. Forms the main docking site for trigger factor binding to the ribosome.</text>
</comment>
<accession>A0A1G2I9W4</accession>
<keyword evidence="4" id="KW-0699">rRNA-binding</keyword>